<sequence length="488" mass="53782">MSILRGLQSAIFFYLSCAPCYEAANQRRRKREGHRDRAEKRARELEQPDIYRHPDPSSTNPYWNEEIALGPGPPPRKGKGAKKPKRNLTTASTFNSSTSRRIDSSLEDQGVVGIQFGDPGASDVTLNDDSWNKRRYQREDEELWGTETVASRDEPPRAASSAGGSSVGLVGLSRPDTSNSFSDYYVARPAPVNDLHPPVVSMPSTDVKANQWMLQPPPSAKIMSGKQRSSIRSRSGSQASSRVDINLGKEISQKKIEEKLKRGETPELPPLSRGSSFQTPTGQRESKSRGSRRLTPSPTTSPKQSRLDRTSTADSDASDDSLGRDPRHDSVSPLRTISGNIPKVSRPKPSRQLSTVHSEESIQTVSRPRSKRSATQDSYKPTTIHKENVLLKPVPRPTSKGKPAPLTIRDSSLNLLQDLVSPSELLNSRFIKSPTVEARIGLPPTNSTEELALRSLSPWFPSDDFAAAADETGSIGRADPRMRWSMDI</sequence>
<gene>
    <name evidence="2" type="ORF">K452DRAFT_285784</name>
</gene>
<evidence type="ECO:0000313" key="2">
    <source>
        <dbReference type="EMBL" id="KAF2143748.1"/>
    </source>
</evidence>
<feature type="compositionally biased region" description="Low complexity" evidence="1">
    <location>
        <begin position="158"/>
        <end position="171"/>
    </location>
</feature>
<dbReference type="GeneID" id="54297661"/>
<organism evidence="2 3">
    <name type="scientific">Aplosporella prunicola CBS 121167</name>
    <dbReference type="NCBI Taxonomy" id="1176127"/>
    <lineage>
        <taxon>Eukaryota</taxon>
        <taxon>Fungi</taxon>
        <taxon>Dikarya</taxon>
        <taxon>Ascomycota</taxon>
        <taxon>Pezizomycotina</taxon>
        <taxon>Dothideomycetes</taxon>
        <taxon>Dothideomycetes incertae sedis</taxon>
        <taxon>Botryosphaeriales</taxon>
        <taxon>Aplosporellaceae</taxon>
        <taxon>Aplosporella</taxon>
    </lineage>
</organism>
<feature type="compositionally biased region" description="Basic residues" evidence="1">
    <location>
        <begin position="76"/>
        <end position="86"/>
    </location>
</feature>
<feature type="compositionally biased region" description="Basic and acidic residues" evidence="1">
    <location>
        <begin position="321"/>
        <end position="330"/>
    </location>
</feature>
<feature type="compositionally biased region" description="Polar residues" evidence="1">
    <location>
        <begin position="294"/>
        <end position="304"/>
    </location>
</feature>
<reference evidence="2" key="1">
    <citation type="journal article" date="2020" name="Stud. Mycol.">
        <title>101 Dothideomycetes genomes: a test case for predicting lifestyles and emergence of pathogens.</title>
        <authorList>
            <person name="Haridas S."/>
            <person name="Albert R."/>
            <person name="Binder M."/>
            <person name="Bloem J."/>
            <person name="Labutti K."/>
            <person name="Salamov A."/>
            <person name="Andreopoulos B."/>
            <person name="Baker S."/>
            <person name="Barry K."/>
            <person name="Bills G."/>
            <person name="Bluhm B."/>
            <person name="Cannon C."/>
            <person name="Castanera R."/>
            <person name="Culley D."/>
            <person name="Daum C."/>
            <person name="Ezra D."/>
            <person name="Gonzalez J."/>
            <person name="Henrissat B."/>
            <person name="Kuo A."/>
            <person name="Liang C."/>
            <person name="Lipzen A."/>
            <person name="Lutzoni F."/>
            <person name="Magnuson J."/>
            <person name="Mondo S."/>
            <person name="Nolan M."/>
            <person name="Ohm R."/>
            <person name="Pangilinan J."/>
            <person name="Park H.-J."/>
            <person name="Ramirez L."/>
            <person name="Alfaro M."/>
            <person name="Sun H."/>
            <person name="Tritt A."/>
            <person name="Yoshinaga Y."/>
            <person name="Zwiers L.-H."/>
            <person name="Turgeon B."/>
            <person name="Goodwin S."/>
            <person name="Spatafora J."/>
            <person name="Crous P."/>
            <person name="Grigoriev I."/>
        </authorList>
    </citation>
    <scope>NUCLEOTIDE SEQUENCE</scope>
    <source>
        <strain evidence="2">CBS 121167</strain>
    </source>
</reference>
<evidence type="ECO:0000256" key="1">
    <source>
        <dbReference type="SAM" id="MobiDB-lite"/>
    </source>
</evidence>
<feature type="compositionally biased region" description="Low complexity" evidence="1">
    <location>
        <begin position="224"/>
        <end position="242"/>
    </location>
</feature>
<dbReference type="RefSeq" id="XP_033399460.1">
    <property type="nucleotide sequence ID" value="XM_033540165.1"/>
</dbReference>
<feature type="region of interest" description="Disordered" evidence="1">
    <location>
        <begin position="216"/>
        <end position="386"/>
    </location>
</feature>
<dbReference type="AlphaFoldDB" id="A0A6A6BJE5"/>
<dbReference type="Proteomes" id="UP000799438">
    <property type="component" value="Unassembled WGS sequence"/>
</dbReference>
<evidence type="ECO:0008006" key="4">
    <source>
        <dbReference type="Google" id="ProtNLM"/>
    </source>
</evidence>
<feature type="compositionally biased region" description="Polar residues" evidence="1">
    <location>
        <begin position="273"/>
        <end position="283"/>
    </location>
</feature>
<proteinExistence type="predicted"/>
<feature type="compositionally biased region" description="Basic and acidic residues" evidence="1">
    <location>
        <begin position="33"/>
        <end position="55"/>
    </location>
</feature>
<feature type="compositionally biased region" description="Basic and acidic residues" evidence="1">
    <location>
        <begin position="251"/>
        <end position="265"/>
    </location>
</feature>
<feature type="region of interest" description="Disordered" evidence="1">
    <location>
        <begin position="25"/>
        <end position="106"/>
    </location>
</feature>
<accession>A0A6A6BJE5</accession>
<dbReference type="EMBL" id="ML995481">
    <property type="protein sequence ID" value="KAF2143748.1"/>
    <property type="molecule type" value="Genomic_DNA"/>
</dbReference>
<protein>
    <recommendedName>
        <fullName evidence="4">Signal peptide-containing protein</fullName>
    </recommendedName>
</protein>
<feature type="compositionally biased region" description="Polar residues" evidence="1">
    <location>
        <begin position="351"/>
        <end position="381"/>
    </location>
</feature>
<dbReference type="OrthoDB" id="506431at2759"/>
<name>A0A6A6BJE5_9PEZI</name>
<feature type="compositionally biased region" description="Polar residues" evidence="1">
    <location>
        <begin position="87"/>
        <end position="99"/>
    </location>
</feature>
<feature type="region of interest" description="Disordered" evidence="1">
    <location>
        <begin position="137"/>
        <end position="171"/>
    </location>
</feature>
<keyword evidence="3" id="KW-1185">Reference proteome</keyword>
<evidence type="ECO:0000313" key="3">
    <source>
        <dbReference type="Proteomes" id="UP000799438"/>
    </source>
</evidence>